<dbReference type="RefSeq" id="WP_160819120.1">
    <property type="nucleotide sequence ID" value="NZ_JBHSXE010000001.1"/>
</dbReference>
<proteinExistence type="predicted"/>
<dbReference type="Pfam" id="PF05139">
    <property type="entry name" value="Erythro_esteras"/>
    <property type="match status" value="1"/>
</dbReference>
<reference evidence="2" key="1">
    <citation type="journal article" date="2019" name="Int. J. Syst. Evol. Microbiol.">
        <title>The Global Catalogue of Microorganisms (GCM) 10K type strain sequencing project: providing services to taxonomists for standard genome sequencing and annotation.</title>
        <authorList>
            <consortium name="The Broad Institute Genomics Platform"/>
            <consortium name="The Broad Institute Genome Sequencing Center for Infectious Disease"/>
            <person name="Wu L."/>
            <person name="Ma J."/>
        </authorList>
    </citation>
    <scope>NUCLEOTIDE SEQUENCE [LARGE SCALE GENOMIC DNA]</scope>
    <source>
        <strain evidence="2">JCM 3369</strain>
    </source>
</reference>
<dbReference type="PANTHER" id="PTHR31299:SF0">
    <property type="entry name" value="ESTERASE, PUTATIVE (AFU_ORTHOLOGUE AFUA_1G05850)-RELATED"/>
    <property type="match status" value="1"/>
</dbReference>
<evidence type="ECO:0000313" key="2">
    <source>
        <dbReference type="Proteomes" id="UP001596380"/>
    </source>
</evidence>
<dbReference type="GO" id="GO:0016787">
    <property type="term" value="F:hydrolase activity"/>
    <property type="evidence" value="ECO:0007669"/>
    <property type="project" value="UniProtKB-KW"/>
</dbReference>
<keyword evidence="1" id="KW-0378">Hydrolase</keyword>
<dbReference type="InterPro" id="IPR016273">
    <property type="entry name" value="Emycin_Estase_proteobac"/>
</dbReference>
<dbReference type="Gene3D" id="3.40.1660.10">
    <property type="entry name" value="EreA-like (biosynthetic domain)"/>
    <property type="match status" value="1"/>
</dbReference>
<dbReference type="Gene3D" id="3.30.1870.10">
    <property type="entry name" value="EreA-like, domain 2"/>
    <property type="match status" value="1"/>
</dbReference>
<evidence type="ECO:0000313" key="1">
    <source>
        <dbReference type="EMBL" id="MFC6882956.1"/>
    </source>
</evidence>
<sequence length="407" mass="43908">MDELRLSTALDHLDPYAPLDDLEPLRDIVGSARVVAIGENSHYIREFALLRHRVLRFLVERCGFTVYAFESGFSEGFAVDAWMRGEGSPDDIGALAETSIPCGTARLSEVHDALRWLRYRGGRFAGIDVPEAAGSLLPSLRPLSAYLAEADPDALPLLDAALATAERIATTSMALAAPAWARLDAAEQDALTVALARLHHRFRAMRPSYVARGGSRAYDVAMWRLQGACDTDYHVRAMAGSGLTGDGSAREAYMAGSVRWHLDHAEPSDRFVLAAHNAHIQKTPVLFEGRLAALPMGHHLDAMLGGDYVSLGVTCGGGRTAALHNDESAPFGFRVDDTALAPPEDGSVEALLAGTGFSLNDLRRVPDVGPRPDRIRLDSGYIRTPVLDAFDAIFHVPESSVSDETGL</sequence>
<dbReference type="EC" id="3.1.1.-" evidence="1"/>
<dbReference type="InterPro" id="IPR052036">
    <property type="entry name" value="Hydrolase/PRTase-associated"/>
</dbReference>
<dbReference type="InterPro" id="IPR007815">
    <property type="entry name" value="Emycin_Estase"/>
</dbReference>
<name>A0ABW2CPV3_9ACTN</name>
<keyword evidence="2" id="KW-1185">Reference proteome</keyword>
<dbReference type="EMBL" id="JBHSXS010000016">
    <property type="protein sequence ID" value="MFC6882956.1"/>
    <property type="molecule type" value="Genomic_DNA"/>
</dbReference>
<accession>A0ABW2CPV3</accession>
<protein>
    <submittedName>
        <fullName evidence="1">Erythromycin esterase family protein</fullName>
        <ecNumber evidence="1">3.1.1.-</ecNumber>
    </submittedName>
</protein>
<dbReference type="PANTHER" id="PTHR31299">
    <property type="entry name" value="ESTERASE, PUTATIVE (AFU_ORTHOLOGUE AFUA_1G05850)-RELATED"/>
    <property type="match status" value="1"/>
</dbReference>
<dbReference type="CDD" id="cd14728">
    <property type="entry name" value="Ere-like"/>
    <property type="match status" value="1"/>
</dbReference>
<dbReference type="SUPFAM" id="SSF159501">
    <property type="entry name" value="EreA/ChaN-like"/>
    <property type="match status" value="1"/>
</dbReference>
<dbReference type="Proteomes" id="UP001596380">
    <property type="component" value="Unassembled WGS sequence"/>
</dbReference>
<organism evidence="1 2">
    <name type="scientific">Actinomadura yumaensis</name>
    <dbReference type="NCBI Taxonomy" id="111807"/>
    <lineage>
        <taxon>Bacteria</taxon>
        <taxon>Bacillati</taxon>
        <taxon>Actinomycetota</taxon>
        <taxon>Actinomycetes</taxon>
        <taxon>Streptosporangiales</taxon>
        <taxon>Thermomonosporaceae</taxon>
        <taxon>Actinomadura</taxon>
    </lineage>
</organism>
<dbReference type="PIRSF" id="PIRSF000880">
    <property type="entry name" value="Eryth_est"/>
    <property type="match status" value="1"/>
</dbReference>
<comment type="caution">
    <text evidence="1">The sequence shown here is derived from an EMBL/GenBank/DDBJ whole genome shotgun (WGS) entry which is preliminary data.</text>
</comment>
<gene>
    <name evidence="1" type="ORF">ACFQKB_24590</name>
</gene>
<dbReference type="Gene3D" id="1.20.1440.30">
    <property type="entry name" value="Biosynthetic Protein domain"/>
    <property type="match status" value="1"/>
</dbReference>